<evidence type="ECO:0000256" key="2">
    <source>
        <dbReference type="HAMAP-Rule" id="MF_00048"/>
    </source>
</evidence>
<dbReference type="InterPro" id="IPR003509">
    <property type="entry name" value="UPF0102_YraN-like"/>
</dbReference>
<dbReference type="SUPFAM" id="SSF52980">
    <property type="entry name" value="Restriction endonuclease-like"/>
    <property type="match status" value="1"/>
</dbReference>
<name>A0A841FG34_9ACTN</name>
<keyword evidence="3" id="KW-0255">Endonuclease</keyword>
<keyword evidence="3" id="KW-0540">Nuclease</keyword>
<dbReference type="Proteomes" id="UP000548476">
    <property type="component" value="Unassembled WGS sequence"/>
</dbReference>
<dbReference type="Gene3D" id="3.40.1350.10">
    <property type="match status" value="1"/>
</dbReference>
<comment type="similarity">
    <text evidence="1 2">Belongs to the UPF0102 family.</text>
</comment>
<keyword evidence="3" id="KW-0378">Hydrolase</keyword>
<organism evidence="3 4">
    <name type="scientific">Phytomonospora endophytica</name>
    <dbReference type="NCBI Taxonomy" id="714109"/>
    <lineage>
        <taxon>Bacteria</taxon>
        <taxon>Bacillati</taxon>
        <taxon>Actinomycetota</taxon>
        <taxon>Actinomycetes</taxon>
        <taxon>Micromonosporales</taxon>
        <taxon>Micromonosporaceae</taxon>
        <taxon>Phytomonospora</taxon>
    </lineage>
</organism>
<dbReference type="RefSeq" id="WP_184785391.1">
    <property type="nucleotide sequence ID" value="NZ_BONT01000039.1"/>
</dbReference>
<dbReference type="InterPro" id="IPR011856">
    <property type="entry name" value="tRNA_endonuc-like_dom_sf"/>
</dbReference>
<dbReference type="AlphaFoldDB" id="A0A841FG34"/>
<dbReference type="GO" id="GO:0003676">
    <property type="term" value="F:nucleic acid binding"/>
    <property type="evidence" value="ECO:0007669"/>
    <property type="project" value="InterPro"/>
</dbReference>
<evidence type="ECO:0000256" key="1">
    <source>
        <dbReference type="ARBA" id="ARBA00006738"/>
    </source>
</evidence>
<accession>A0A841FG34</accession>
<dbReference type="InterPro" id="IPR011335">
    <property type="entry name" value="Restrct_endonuc-II-like"/>
</dbReference>
<sequence>MRTSQLEKDQLGRYGEEIAARHLSEDGLRVLDRNWRCGEGELDIVARDGPGTLVFCEVKTRRSLRHGTPIEAVDEEKSRRLRRLAARWLKAHPTRADRLRFDVIGIVVSRDGPLRLSHRREVL</sequence>
<evidence type="ECO:0000313" key="4">
    <source>
        <dbReference type="Proteomes" id="UP000548476"/>
    </source>
</evidence>
<comment type="caution">
    <text evidence="3">The sequence shown here is derived from an EMBL/GenBank/DDBJ whole genome shotgun (WGS) entry which is preliminary data.</text>
</comment>
<dbReference type="EMBL" id="JACHGT010000001">
    <property type="protein sequence ID" value="MBB6032502.1"/>
    <property type="molecule type" value="Genomic_DNA"/>
</dbReference>
<dbReference type="CDD" id="cd20736">
    <property type="entry name" value="PoNe_Nuclease"/>
    <property type="match status" value="1"/>
</dbReference>
<protein>
    <recommendedName>
        <fullName evidence="2">UPF0102 protein HNR73_000344</fullName>
    </recommendedName>
</protein>
<reference evidence="3 4" key="1">
    <citation type="submission" date="2020-08" db="EMBL/GenBank/DDBJ databases">
        <title>Genomic Encyclopedia of Type Strains, Phase IV (KMG-IV): sequencing the most valuable type-strain genomes for metagenomic binning, comparative biology and taxonomic classification.</title>
        <authorList>
            <person name="Goeker M."/>
        </authorList>
    </citation>
    <scope>NUCLEOTIDE SEQUENCE [LARGE SCALE GENOMIC DNA]</scope>
    <source>
        <strain evidence="3 4">YIM 65646</strain>
    </source>
</reference>
<proteinExistence type="inferred from homology"/>
<dbReference type="NCBIfam" id="NF009154">
    <property type="entry name" value="PRK12497.3-3"/>
    <property type="match status" value="1"/>
</dbReference>
<keyword evidence="4" id="KW-1185">Reference proteome</keyword>
<dbReference type="Pfam" id="PF02021">
    <property type="entry name" value="UPF0102"/>
    <property type="match status" value="1"/>
</dbReference>
<dbReference type="NCBIfam" id="NF009150">
    <property type="entry name" value="PRK12497.1-3"/>
    <property type="match status" value="1"/>
</dbReference>
<dbReference type="GO" id="GO:0004519">
    <property type="term" value="F:endonuclease activity"/>
    <property type="evidence" value="ECO:0007669"/>
    <property type="project" value="UniProtKB-KW"/>
</dbReference>
<gene>
    <name evidence="3" type="ORF">HNR73_000344</name>
</gene>
<dbReference type="HAMAP" id="MF_00048">
    <property type="entry name" value="UPF0102"/>
    <property type="match status" value="1"/>
</dbReference>
<evidence type="ECO:0000313" key="3">
    <source>
        <dbReference type="EMBL" id="MBB6032502.1"/>
    </source>
</evidence>
<dbReference type="PANTHER" id="PTHR34039">
    <property type="entry name" value="UPF0102 PROTEIN YRAN"/>
    <property type="match status" value="1"/>
</dbReference>
<dbReference type="PANTHER" id="PTHR34039:SF1">
    <property type="entry name" value="UPF0102 PROTEIN YRAN"/>
    <property type="match status" value="1"/>
</dbReference>